<dbReference type="InterPro" id="IPR050951">
    <property type="entry name" value="Retrovirus_Pol_polyprotein"/>
</dbReference>
<dbReference type="Proteomes" id="UP000326396">
    <property type="component" value="Linkage Group LG14"/>
</dbReference>
<organism evidence="3 4">
    <name type="scientific">Mikania micrantha</name>
    <name type="common">bitter vine</name>
    <dbReference type="NCBI Taxonomy" id="192012"/>
    <lineage>
        <taxon>Eukaryota</taxon>
        <taxon>Viridiplantae</taxon>
        <taxon>Streptophyta</taxon>
        <taxon>Embryophyta</taxon>
        <taxon>Tracheophyta</taxon>
        <taxon>Spermatophyta</taxon>
        <taxon>Magnoliopsida</taxon>
        <taxon>eudicotyledons</taxon>
        <taxon>Gunneridae</taxon>
        <taxon>Pentapetalae</taxon>
        <taxon>asterids</taxon>
        <taxon>campanulids</taxon>
        <taxon>Asterales</taxon>
        <taxon>Asteraceae</taxon>
        <taxon>Asteroideae</taxon>
        <taxon>Heliantheae alliance</taxon>
        <taxon>Eupatorieae</taxon>
        <taxon>Mikania</taxon>
    </lineage>
</organism>
<evidence type="ECO:0000256" key="1">
    <source>
        <dbReference type="ARBA" id="ARBA00022750"/>
    </source>
</evidence>
<evidence type="ECO:0000259" key="2">
    <source>
        <dbReference type="Pfam" id="PF22936"/>
    </source>
</evidence>
<feature type="domain" description="Retrovirus-related Pol polyprotein from transposon TNT 1-94-like beta-barrel" evidence="2">
    <location>
        <begin position="208"/>
        <end position="268"/>
    </location>
</feature>
<dbReference type="PANTHER" id="PTHR37984">
    <property type="entry name" value="PROTEIN CBG26694"/>
    <property type="match status" value="1"/>
</dbReference>
<dbReference type="SUPFAM" id="SSF56672">
    <property type="entry name" value="DNA/RNA polymerases"/>
    <property type="match status" value="1"/>
</dbReference>
<keyword evidence="4" id="KW-1185">Reference proteome</keyword>
<reference evidence="3 4" key="1">
    <citation type="submission" date="2019-05" db="EMBL/GenBank/DDBJ databases">
        <title>Mikania micrantha, genome provides insights into the molecular mechanism of rapid growth.</title>
        <authorList>
            <person name="Liu B."/>
        </authorList>
    </citation>
    <scope>NUCLEOTIDE SEQUENCE [LARGE SCALE GENOMIC DNA]</scope>
    <source>
        <strain evidence="3">NLD-2019</strain>
        <tissue evidence="3">Leaf</tissue>
    </source>
</reference>
<dbReference type="EMBL" id="SZYD01000006">
    <property type="protein sequence ID" value="KAD5961655.1"/>
    <property type="molecule type" value="Genomic_DNA"/>
</dbReference>
<dbReference type="SUPFAM" id="SSF53098">
    <property type="entry name" value="Ribonuclease H-like"/>
    <property type="match status" value="1"/>
</dbReference>
<dbReference type="InterPro" id="IPR016197">
    <property type="entry name" value="Chromo-like_dom_sf"/>
</dbReference>
<evidence type="ECO:0000313" key="3">
    <source>
        <dbReference type="EMBL" id="KAD5961655.1"/>
    </source>
</evidence>
<dbReference type="PANTHER" id="PTHR37984:SF5">
    <property type="entry name" value="PROTEIN NYNRIN-LIKE"/>
    <property type="match status" value="1"/>
</dbReference>
<accession>A0A5N6P8T1</accession>
<keyword evidence="1" id="KW-0378">Hydrolase</keyword>
<sequence>MVTMEETMQMVLLRSEMVVYSRRKKVDRVSSNDPANSIGCFMGYDPYAEEEWQLQYPARGQLPPTPAPPLRITRDWEADFLPHKVLKHCWVTHLGAPSLELLISWQHRPVEEATWEDYDLLTVQFPSFRLEDKSFYRDGSIDKTPVQVYSRRKKVDRVSSNDPANSIGCFMGYDPYAKEEWQLQYVGRLKYNSRGRGRFPSNSFHKDDQRNQTGRVRFGNGSAVDIKGKGSILLQCKNGDQKLITNVYYIPEFCNNILSLGQFDEGGCKIIIEDGTLCLYEKSGAALMKIKRTQNRLYKINLQTALPISFRESMALACLSRPITPSTPAGNKYFLLLVDDFSRFMWVRIFKAKDEAYGAFKIFKKAVEKETGYKVRTVFFHVRSCFDMFLMFDHFYLTTYWYFLPQMPRHFKTSPLMTGTVDMTFGNQKLQLNVFSNIANSRVNDECFMADIINGCLSHKSGGDTIEMCVVCDRVETSMLQEMDEENRKMEVLVASYGRLSWRIHVESLPDSIYSKLKPSLKEPPKSELKELPKHLKYAFFGENNTLLVIIAANLDKAQEEALMEVLTVQGEEIATQPVNTSRICIDYCKLNAATSKDHFPLPFIDQIVENLAGQKFYCFSDGYSRYNQIAIPDDQQKTTFTCPYDMVGESLEIFMDDFSIFGPSFETCLEQLTKVLKRCVKTNLVLSWEKSHFMVQEGNVLGHVISNHGIEVDHAKVQLISTLPPTNVKGIRSFMGHAGFYRRFIKNFIVITKHLCNLLNDVTFAFDNDSDTAFNVLKQKLVEAPIW</sequence>
<gene>
    <name evidence="3" type="ORF">E3N88_13128</name>
</gene>
<dbReference type="OrthoDB" id="2015125at2759"/>
<protein>
    <recommendedName>
        <fullName evidence="2">Retrovirus-related Pol polyprotein from transposon TNT 1-94-like beta-barrel domain-containing protein</fullName>
    </recommendedName>
</protein>
<dbReference type="SUPFAM" id="SSF54160">
    <property type="entry name" value="Chromo domain-like"/>
    <property type="match status" value="1"/>
</dbReference>
<proteinExistence type="predicted"/>
<keyword evidence="1" id="KW-0645">Protease</keyword>
<comment type="caution">
    <text evidence="3">The sequence shown here is derived from an EMBL/GenBank/DDBJ whole genome shotgun (WGS) entry which is preliminary data.</text>
</comment>
<dbReference type="Pfam" id="PF22936">
    <property type="entry name" value="Pol_BBD"/>
    <property type="match status" value="1"/>
</dbReference>
<dbReference type="CDD" id="cd01647">
    <property type="entry name" value="RT_LTR"/>
    <property type="match status" value="1"/>
</dbReference>
<dbReference type="InterPro" id="IPR043128">
    <property type="entry name" value="Rev_trsase/Diguanyl_cyclase"/>
</dbReference>
<dbReference type="InterPro" id="IPR054722">
    <property type="entry name" value="PolX-like_BBD"/>
</dbReference>
<dbReference type="InterPro" id="IPR043502">
    <property type="entry name" value="DNA/RNA_pol_sf"/>
</dbReference>
<keyword evidence="1" id="KW-0064">Aspartyl protease</keyword>
<name>A0A5N6P8T1_9ASTR</name>
<evidence type="ECO:0000313" key="4">
    <source>
        <dbReference type="Proteomes" id="UP000326396"/>
    </source>
</evidence>
<dbReference type="InterPro" id="IPR012337">
    <property type="entry name" value="RNaseH-like_sf"/>
</dbReference>
<dbReference type="AlphaFoldDB" id="A0A5N6P8T1"/>
<dbReference type="GO" id="GO:0004190">
    <property type="term" value="F:aspartic-type endopeptidase activity"/>
    <property type="evidence" value="ECO:0007669"/>
    <property type="project" value="UniProtKB-KW"/>
</dbReference>
<dbReference type="Gene3D" id="3.30.70.270">
    <property type="match status" value="2"/>
</dbReference>